<dbReference type="PROSITE" id="PS51257">
    <property type="entry name" value="PROKAR_LIPOPROTEIN"/>
    <property type="match status" value="1"/>
</dbReference>
<dbReference type="InterPro" id="IPR027417">
    <property type="entry name" value="P-loop_NTPase"/>
</dbReference>
<name>A0AB39VVJ8_9GAMM</name>
<dbReference type="Gene3D" id="3.40.50.300">
    <property type="entry name" value="P-loop containing nucleotide triphosphate hydrolases"/>
    <property type="match status" value="1"/>
</dbReference>
<dbReference type="RefSeq" id="WP_369790014.1">
    <property type="nucleotide sequence ID" value="NZ_CP165628.1"/>
</dbReference>
<dbReference type="EMBL" id="CP165628">
    <property type="protein sequence ID" value="XDU73632.1"/>
    <property type="molecule type" value="Genomic_DNA"/>
</dbReference>
<reference evidence="1" key="1">
    <citation type="submission" date="2024-07" db="EMBL/GenBank/DDBJ databases">
        <authorList>
            <person name="Biller S.J."/>
        </authorList>
    </citation>
    <scope>NUCLEOTIDE SEQUENCE</scope>
    <source>
        <strain evidence="1">WC2420</strain>
    </source>
</reference>
<organism evidence="1">
    <name type="scientific">Rouxiella sp. WC2420</name>
    <dbReference type="NCBI Taxonomy" id="3234145"/>
    <lineage>
        <taxon>Bacteria</taxon>
        <taxon>Pseudomonadati</taxon>
        <taxon>Pseudomonadota</taxon>
        <taxon>Gammaproteobacteria</taxon>
        <taxon>Enterobacterales</taxon>
        <taxon>Yersiniaceae</taxon>
        <taxon>Rouxiella</taxon>
    </lineage>
</organism>
<dbReference type="SUPFAM" id="SSF52540">
    <property type="entry name" value="P-loop containing nucleoside triphosphate hydrolases"/>
    <property type="match status" value="1"/>
</dbReference>
<evidence type="ECO:0000313" key="1">
    <source>
        <dbReference type="EMBL" id="XDU73632.1"/>
    </source>
</evidence>
<proteinExistence type="predicted"/>
<protein>
    <recommendedName>
        <fullName evidence="2">Thymidylate kinase</fullName>
    </recommendedName>
</protein>
<dbReference type="AlphaFoldDB" id="A0AB39VVJ8"/>
<gene>
    <name evidence="1" type="ORF">AB3G37_05915</name>
</gene>
<sequence length="258" mass="28926">MQTDRLNTESEKSPAYIPGFIAVVGCDGTGKSTLTADLVKNLQQQFKTERRYLGTISGEDGDKIKRLPIIGVWLERRLATKSAKTQSMSSKAPALYAALIMYALSFWRKGNLHKAKLLAESGVLVIGDRYPQDEISGFHYDGPGIGVERVTGWFMTRLAKRERKLYQEMAKCRPELIIRLDIDADTAFSRKPDHSYQELQDKIEIMVKLNYNGTKILDLDSRAPYKEVLEKAMNAVTAVAVDSQRAQQVASNQPNQPA</sequence>
<accession>A0AB39VVJ8</accession>
<evidence type="ECO:0008006" key="2">
    <source>
        <dbReference type="Google" id="ProtNLM"/>
    </source>
</evidence>